<evidence type="ECO:0000313" key="1">
    <source>
        <dbReference type="EMBL" id="SVC97900.1"/>
    </source>
</evidence>
<name>A0A382RKF6_9ZZZZ</name>
<sequence>MEYDEILKKYGDTPLYFSHYYNFLFIFKSTILENGEQITLHLGGNMEKVSALVIDAKEPMTLNENGEDEIAFIKDEDKKVIWKSNQ</sequence>
<reference evidence="1" key="1">
    <citation type="submission" date="2018-05" db="EMBL/GenBank/DDBJ databases">
        <authorList>
            <person name="Lanie J.A."/>
            <person name="Ng W.-L."/>
            <person name="Kazmierczak K.M."/>
            <person name="Andrzejewski T.M."/>
            <person name="Davidsen T.M."/>
            <person name="Wayne K.J."/>
            <person name="Tettelin H."/>
            <person name="Glass J.I."/>
            <person name="Rusch D."/>
            <person name="Podicherti R."/>
            <person name="Tsui H.-C.T."/>
            <person name="Winkler M.E."/>
        </authorList>
    </citation>
    <scope>NUCLEOTIDE SEQUENCE</scope>
</reference>
<organism evidence="1">
    <name type="scientific">marine metagenome</name>
    <dbReference type="NCBI Taxonomy" id="408172"/>
    <lineage>
        <taxon>unclassified sequences</taxon>
        <taxon>metagenomes</taxon>
        <taxon>ecological metagenomes</taxon>
    </lineage>
</organism>
<protein>
    <submittedName>
        <fullName evidence="1">Uncharacterized protein</fullName>
    </submittedName>
</protein>
<dbReference type="AlphaFoldDB" id="A0A382RKF6"/>
<proteinExistence type="predicted"/>
<dbReference type="EMBL" id="UINC01122223">
    <property type="protein sequence ID" value="SVC97900.1"/>
    <property type="molecule type" value="Genomic_DNA"/>
</dbReference>
<accession>A0A382RKF6</accession>
<gene>
    <name evidence="1" type="ORF">METZ01_LOCUS350754</name>
</gene>